<dbReference type="PROSITE" id="PS51128">
    <property type="entry name" value="ZF_DKSA_2"/>
    <property type="match status" value="1"/>
</dbReference>
<proteinExistence type="predicted"/>
<dbReference type="SUPFAM" id="SSF57716">
    <property type="entry name" value="Glucocorticoid receptor-like (DNA-binding domain)"/>
    <property type="match status" value="1"/>
</dbReference>
<evidence type="ECO:0000256" key="1">
    <source>
        <dbReference type="ARBA" id="ARBA00022723"/>
    </source>
</evidence>
<feature type="domain" description="Zinc finger DksA/TraR C4-type" evidence="5">
    <location>
        <begin position="77"/>
        <end position="107"/>
    </location>
</feature>
<dbReference type="EMBL" id="FZPD01000002">
    <property type="protein sequence ID" value="SNS83045.1"/>
    <property type="molecule type" value="Genomic_DNA"/>
</dbReference>
<evidence type="ECO:0000313" key="6">
    <source>
        <dbReference type="EMBL" id="SNS83045.1"/>
    </source>
</evidence>
<evidence type="ECO:0000256" key="2">
    <source>
        <dbReference type="ARBA" id="ARBA00022771"/>
    </source>
</evidence>
<evidence type="ECO:0000259" key="5">
    <source>
        <dbReference type="Pfam" id="PF01258"/>
    </source>
</evidence>
<keyword evidence="7" id="KW-1185">Reference proteome</keyword>
<dbReference type="Gene3D" id="1.20.120.910">
    <property type="entry name" value="DksA, coiled-coil domain"/>
    <property type="match status" value="1"/>
</dbReference>
<dbReference type="AlphaFoldDB" id="A0A239HPE7"/>
<feature type="zinc finger region" description="dksA C4-type" evidence="4">
    <location>
        <begin position="81"/>
        <end position="105"/>
    </location>
</feature>
<keyword evidence="1" id="KW-0479">Metal-binding</keyword>
<dbReference type="InterPro" id="IPR000962">
    <property type="entry name" value="Znf_DskA_TraR"/>
</dbReference>
<dbReference type="RefSeq" id="WP_089356158.1">
    <property type="nucleotide sequence ID" value="NZ_FZPD01000002.1"/>
</dbReference>
<reference evidence="6 7" key="1">
    <citation type="submission" date="2017-06" db="EMBL/GenBank/DDBJ databases">
        <authorList>
            <person name="Kim H.J."/>
            <person name="Triplett B.A."/>
        </authorList>
    </citation>
    <scope>NUCLEOTIDE SEQUENCE [LARGE SCALE GENOMIC DNA]</scope>
    <source>
        <strain evidence="6 7">DSM 19307</strain>
    </source>
</reference>
<dbReference type="OrthoDB" id="1121111at2"/>
<organism evidence="6 7">
    <name type="scientific">Ekhidna lutea</name>
    <dbReference type="NCBI Taxonomy" id="447679"/>
    <lineage>
        <taxon>Bacteria</taxon>
        <taxon>Pseudomonadati</taxon>
        <taxon>Bacteroidota</taxon>
        <taxon>Cytophagia</taxon>
        <taxon>Cytophagales</taxon>
        <taxon>Reichenbachiellaceae</taxon>
        <taxon>Ekhidna</taxon>
    </lineage>
</organism>
<dbReference type="Proteomes" id="UP000198393">
    <property type="component" value="Unassembled WGS sequence"/>
</dbReference>
<accession>A0A239HPE7</accession>
<name>A0A239HPE7_EKHLU</name>
<keyword evidence="2" id="KW-0863">Zinc-finger</keyword>
<gene>
    <name evidence="6" type="ORF">SAMN05421640_1421</name>
</gene>
<protein>
    <submittedName>
        <fullName evidence="6">Transcriptional regulator, TraR/DksA family</fullName>
    </submittedName>
</protein>
<dbReference type="GO" id="GO:0008270">
    <property type="term" value="F:zinc ion binding"/>
    <property type="evidence" value="ECO:0007669"/>
    <property type="project" value="UniProtKB-KW"/>
</dbReference>
<dbReference type="Pfam" id="PF01258">
    <property type="entry name" value="zf-dskA_traR"/>
    <property type="match status" value="1"/>
</dbReference>
<evidence type="ECO:0000313" key="7">
    <source>
        <dbReference type="Proteomes" id="UP000198393"/>
    </source>
</evidence>
<evidence type="ECO:0000256" key="4">
    <source>
        <dbReference type="PROSITE-ProRule" id="PRU00510"/>
    </source>
</evidence>
<keyword evidence="3" id="KW-0862">Zinc</keyword>
<evidence type="ECO:0000256" key="3">
    <source>
        <dbReference type="ARBA" id="ARBA00022833"/>
    </source>
</evidence>
<sequence length="107" mass="12119">MEVDEIRKKIEEEISKTTQLITDYKDQSKPITLDNSIGRISRMDAINNKSITESALRQAESKLSKLHQAMDNIGKPDFGLCIKCKQQIPIGRILLMPESNKCVNCAR</sequence>